<dbReference type="Gene3D" id="1.10.30.10">
    <property type="entry name" value="High mobility group box domain"/>
    <property type="match status" value="1"/>
</dbReference>
<dbReference type="SMART" id="SM00398">
    <property type="entry name" value="HMG"/>
    <property type="match status" value="1"/>
</dbReference>
<dbReference type="InterPro" id="IPR009071">
    <property type="entry name" value="HMG_box_dom"/>
</dbReference>
<dbReference type="Proteomes" id="UP001479436">
    <property type="component" value="Unassembled WGS sequence"/>
</dbReference>
<evidence type="ECO:0000313" key="6">
    <source>
        <dbReference type="EMBL" id="KAK9764870.1"/>
    </source>
</evidence>
<dbReference type="PROSITE" id="PS50118">
    <property type="entry name" value="HMG_BOX_2"/>
    <property type="match status" value="1"/>
</dbReference>
<organism evidence="6 7">
    <name type="scientific">Basidiobolus ranarum</name>
    <dbReference type="NCBI Taxonomy" id="34480"/>
    <lineage>
        <taxon>Eukaryota</taxon>
        <taxon>Fungi</taxon>
        <taxon>Fungi incertae sedis</taxon>
        <taxon>Zoopagomycota</taxon>
        <taxon>Entomophthoromycotina</taxon>
        <taxon>Basidiobolomycetes</taxon>
        <taxon>Basidiobolales</taxon>
        <taxon>Basidiobolaceae</taxon>
        <taxon>Basidiobolus</taxon>
    </lineage>
</organism>
<dbReference type="PANTHER" id="PTHR10270:SF161">
    <property type="entry name" value="SEX-DETERMINING REGION Y PROTEIN"/>
    <property type="match status" value="1"/>
</dbReference>
<evidence type="ECO:0000256" key="2">
    <source>
        <dbReference type="ARBA" id="ARBA00023163"/>
    </source>
</evidence>
<dbReference type="InterPro" id="IPR036910">
    <property type="entry name" value="HMG_box_dom_sf"/>
</dbReference>
<evidence type="ECO:0000256" key="3">
    <source>
        <dbReference type="PROSITE-ProRule" id="PRU00267"/>
    </source>
</evidence>
<keyword evidence="2" id="KW-0804">Transcription</keyword>
<dbReference type="EMBL" id="JASJQH010000353">
    <property type="protein sequence ID" value="KAK9764870.1"/>
    <property type="molecule type" value="Genomic_DNA"/>
</dbReference>
<evidence type="ECO:0000256" key="4">
    <source>
        <dbReference type="SAM" id="MobiDB-lite"/>
    </source>
</evidence>
<dbReference type="PANTHER" id="PTHR10270">
    <property type="entry name" value="SOX TRANSCRIPTION FACTOR"/>
    <property type="match status" value="1"/>
</dbReference>
<feature type="domain" description="HMG box" evidence="5">
    <location>
        <begin position="133"/>
        <end position="201"/>
    </location>
</feature>
<name>A0ABR2WTP1_9FUNG</name>
<gene>
    <name evidence="6" type="ORF">K7432_007277</name>
</gene>
<keyword evidence="7" id="KW-1185">Reference proteome</keyword>
<keyword evidence="3" id="KW-0539">Nucleus</keyword>
<protein>
    <recommendedName>
        <fullName evidence="5">HMG box domain-containing protein</fullName>
    </recommendedName>
</protein>
<dbReference type="Pfam" id="PF00505">
    <property type="entry name" value="HMG_box"/>
    <property type="match status" value="1"/>
</dbReference>
<evidence type="ECO:0000259" key="5">
    <source>
        <dbReference type="PROSITE" id="PS50118"/>
    </source>
</evidence>
<sequence>MKTSTQQVYTVSDYSPKDITHTSVHTQETLTYPSSQAHALPTQSYHPSISESIHFGMYTNPYSAQDVYYHRQQPQPHPHHHEPVYANYSTMINALPAHHFMALESETNLDSASVHSELLETEEVSTESRKIKIPRPANCFFLFRRDKQSEIFSSNPGITNMEVSRIIGKMWKGISVEEKRKYQWMAEKIKLDHQQKYPDYKYSPNRTKSKRKQSPGSEFDSPSEGSPLKIQNCGGIMDHMNGSTLKSYFAPPVTHHNMMGPYFPFPSNKPATYYSNYETNNNDTNSHSSSLRKKGLGVGGLAANDFSNIIDGEYAPLPPVPMPDATGFDFKWLLEEDAWLPSSTYPGPTSTNRL</sequence>
<dbReference type="InterPro" id="IPR050140">
    <property type="entry name" value="SRY-related_HMG-box_TF-like"/>
</dbReference>
<feature type="region of interest" description="Disordered" evidence="4">
    <location>
        <begin position="196"/>
        <end position="231"/>
    </location>
</feature>
<comment type="caution">
    <text evidence="6">The sequence shown here is derived from an EMBL/GenBank/DDBJ whole genome shotgun (WGS) entry which is preliminary data.</text>
</comment>
<feature type="DNA-binding region" description="HMG box" evidence="3">
    <location>
        <begin position="133"/>
        <end position="201"/>
    </location>
</feature>
<accession>A0ABR2WTP1</accession>
<reference evidence="6 7" key="1">
    <citation type="submission" date="2023-04" db="EMBL/GenBank/DDBJ databases">
        <title>Genome of Basidiobolus ranarum AG-B5.</title>
        <authorList>
            <person name="Stajich J.E."/>
            <person name="Carter-House D."/>
            <person name="Gryganskyi A."/>
        </authorList>
    </citation>
    <scope>NUCLEOTIDE SEQUENCE [LARGE SCALE GENOMIC DNA]</scope>
    <source>
        <strain evidence="6 7">AG-B5</strain>
    </source>
</reference>
<keyword evidence="1 3" id="KW-0238">DNA-binding</keyword>
<evidence type="ECO:0000313" key="7">
    <source>
        <dbReference type="Proteomes" id="UP001479436"/>
    </source>
</evidence>
<proteinExistence type="predicted"/>
<evidence type="ECO:0000256" key="1">
    <source>
        <dbReference type="ARBA" id="ARBA00023125"/>
    </source>
</evidence>
<dbReference type="CDD" id="cd01389">
    <property type="entry name" value="HMG-box_ROX1-like"/>
    <property type="match status" value="1"/>
</dbReference>
<dbReference type="SUPFAM" id="SSF47095">
    <property type="entry name" value="HMG-box"/>
    <property type="match status" value="1"/>
</dbReference>